<gene>
    <name evidence="1" type="ORF">DSO57_1029130</name>
</gene>
<comment type="caution">
    <text evidence="1">The sequence shown here is derived from an EMBL/GenBank/DDBJ whole genome shotgun (WGS) entry which is preliminary data.</text>
</comment>
<keyword evidence="2" id="KW-1185">Reference proteome</keyword>
<organism evidence="1 2">
    <name type="scientific">Entomophthora muscae</name>
    <dbReference type="NCBI Taxonomy" id="34485"/>
    <lineage>
        <taxon>Eukaryota</taxon>
        <taxon>Fungi</taxon>
        <taxon>Fungi incertae sedis</taxon>
        <taxon>Zoopagomycota</taxon>
        <taxon>Entomophthoromycotina</taxon>
        <taxon>Entomophthoromycetes</taxon>
        <taxon>Entomophthorales</taxon>
        <taxon>Entomophthoraceae</taxon>
        <taxon>Entomophthora</taxon>
    </lineage>
</organism>
<proteinExistence type="predicted"/>
<reference evidence="1" key="1">
    <citation type="submission" date="2022-04" db="EMBL/GenBank/DDBJ databases">
        <title>Genome of the entomopathogenic fungus Entomophthora muscae.</title>
        <authorList>
            <person name="Elya C."/>
            <person name="Lovett B.R."/>
            <person name="Lee E."/>
            <person name="Macias A.M."/>
            <person name="Hajek A.E."/>
            <person name="De Bivort B.L."/>
            <person name="Kasson M.T."/>
            <person name="De Fine Licht H.H."/>
            <person name="Stajich J.E."/>
        </authorList>
    </citation>
    <scope>NUCLEOTIDE SEQUENCE</scope>
    <source>
        <strain evidence="1">Berkeley</strain>
    </source>
</reference>
<accession>A0ACC2U0C4</accession>
<protein>
    <submittedName>
        <fullName evidence="1">Uncharacterized protein</fullName>
    </submittedName>
</protein>
<evidence type="ECO:0000313" key="2">
    <source>
        <dbReference type="Proteomes" id="UP001165960"/>
    </source>
</evidence>
<dbReference type="Proteomes" id="UP001165960">
    <property type="component" value="Unassembled WGS sequence"/>
</dbReference>
<name>A0ACC2U0C4_9FUNG</name>
<sequence>MDSFLGQYVSDGASKTQEQPPMGFGGYQDHELQRTNHAHNGLKQVMSREIIWIPRTAGFQLPEQSGIDLAPMP</sequence>
<evidence type="ECO:0000313" key="1">
    <source>
        <dbReference type="EMBL" id="KAJ9080051.1"/>
    </source>
</evidence>
<dbReference type="EMBL" id="QTSX02001610">
    <property type="protein sequence ID" value="KAJ9080051.1"/>
    <property type="molecule type" value="Genomic_DNA"/>
</dbReference>